<dbReference type="Proteomes" id="UP000295781">
    <property type="component" value="Chromosome"/>
</dbReference>
<dbReference type="InterPro" id="IPR036117">
    <property type="entry name" value="DhaL_dom_sf"/>
</dbReference>
<name>A0A4P2PXX1_SORCE</name>
<organism evidence="4 5">
    <name type="scientific">Sorangium cellulosum</name>
    <name type="common">Polyangium cellulosum</name>
    <dbReference type="NCBI Taxonomy" id="56"/>
    <lineage>
        <taxon>Bacteria</taxon>
        <taxon>Pseudomonadati</taxon>
        <taxon>Myxococcota</taxon>
        <taxon>Polyangia</taxon>
        <taxon>Polyangiales</taxon>
        <taxon>Polyangiaceae</taxon>
        <taxon>Sorangium</taxon>
    </lineage>
</organism>
<gene>
    <name evidence="4" type="ORF">SOCEGT47_022120</name>
</gene>
<protein>
    <submittedName>
        <fullName evidence="4">Dihydroxyacetone kinase</fullName>
        <ecNumber evidence="4">2.7.1.29</ecNumber>
    </submittedName>
</protein>
<dbReference type="RefSeq" id="WP_129347004.1">
    <property type="nucleotide sequence ID" value="NZ_CP012670.1"/>
</dbReference>
<evidence type="ECO:0000256" key="1">
    <source>
        <dbReference type="ARBA" id="ARBA00022679"/>
    </source>
</evidence>
<dbReference type="PROSITE" id="PS51480">
    <property type="entry name" value="DHAL"/>
    <property type="match status" value="1"/>
</dbReference>
<dbReference type="PANTHER" id="PTHR28629">
    <property type="entry name" value="TRIOKINASE/FMN CYCLASE"/>
    <property type="match status" value="1"/>
</dbReference>
<dbReference type="PANTHER" id="PTHR28629:SF4">
    <property type="entry name" value="TRIOKINASE_FMN CYCLASE"/>
    <property type="match status" value="1"/>
</dbReference>
<dbReference type="OrthoDB" id="9800291at2"/>
<dbReference type="SMART" id="SM01120">
    <property type="entry name" value="Dak2"/>
    <property type="match status" value="1"/>
</dbReference>
<dbReference type="AlphaFoldDB" id="A0A4P2PXX1"/>
<reference evidence="4 5" key="1">
    <citation type="submission" date="2015-09" db="EMBL/GenBank/DDBJ databases">
        <title>Sorangium comparison.</title>
        <authorList>
            <person name="Zaburannyi N."/>
            <person name="Bunk B."/>
            <person name="Overmann J."/>
            <person name="Mueller R."/>
        </authorList>
    </citation>
    <scope>NUCLEOTIDE SEQUENCE [LARGE SCALE GENOMIC DNA]</scope>
    <source>
        <strain evidence="4 5">So ceGT47</strain>
    </source>
</reference>
<dbReference type="EC" id="2.7.1.29" evidence="4"/>
<dbReference type="GO" id="GO:0019563">
    <property type="term" value="P:glycerol catabolic process"/>
    <property type="evidence" value="ECO:0007669"/>
    <property type="project" value="TreeGrafter"/>
</dbReference>
<proteinExistence type="predicted"/>
<evidence type="ECO:0000313" key="4">
    <source>
        <dbReference type="EMBL" id="AUX21725.1"/>
    </source>
</evidence>
<evidence type="ECO:0000256" key="2">
    <source>
        <dbReference type="ARBA" id="ARBA00022777"/>
    </source>
</evidence>
<keyword evidence="1 4" id="KW-0808">Transferase</keyword>
<dbReference type="EMBL" id="CP012670">
    <property type="protein sequence ID" value="AUX21725.1"/>
    <property type="molecule type" value="Genomic_DNA"/>
</dbReference>
<dbReference type="InterPro" id="IPR050861">
    <property type="entry name" value="Dihydroxyacetone_Kinase"/>
</dbReference>
<dbReference type="GO" id="GO:0004371">
    <property type="term" value="F:glycerone kinase activity"/>
    <property type="evidence" value="ECO:0007669"/>
    <property type="project" value="UniProtKB-EC"/>
</dbReference>
<sequence length="228" mass="22979">MQGLSGDRVAAWLERAADVLEREKMYLTELDAAIGDSDHGINMARGFTAVRARLGGLDRGDVGALLKEVGMILLSTVGGASGPLYGTLFREAGLRAAGAGELDLAALASCLEAGLDGVKRRGKASPGDKTMVDALGPAVDALKAALLEPPAAAAGQAPPPSGADGRVSLAEALARAAEAARAGAEATVPLVARKGRASYLGERSAGHQDPGATSCWLLLRSLAATADA</sequence>
<dbReference type="GO" id="GO:0005829">
    <property type="term" value="C:cytosol"/>
    <property type="evidence" value="ECO:0007669"/>
    <property type="project" value="TreeGrafter"/>
</dbReference>
<dbReference type="InterPro" id="IPR004007">
    <property type="entry name" value="DhaL_dom"/>
</dbReference>
<dbReference type="Pfam" id="PF02734">
    <property type="entry name" value="Dak2"/>
    <property type="match status" value="1"/>
</dbReference>
<accession>A0A4P2PXX1</accession>
<dbReference type="InterPro" id="IPR012737">
    <property type="entry name" value="DhaK_L_YcgS"/>
</dbReference>
<keyword evidence="2 4" id="KW-0418">Kinase</keyword>
<dbReference type="FunFam" id="1.25.40.340:FF:000002">
    <property type="entry name" value="Dihydroxyacetone kinase, L subunit"/>
    <property type="match status" value="1"/>
</dbReference>
<dbReference type="Gene3D" id="1.25.40.340">
    <property type="match status" value="1"/>
</dbReference>
<dbReference type="SUPFAM" id="SSF101473">
    <property type="entry name" value="DhaL-like"/>
    <property type="match status" value="1"/>
</dbReference>
<evidence type="ECO:0000313" key="5">
    <source>
        <dbReference type="Proteomes" id="UP000295781"/>
    </source>
</evidence>
<feature type="domain" description="DhaL" evidence="3">
    <location>
        <begin position="7"/>
        <end position="224"/>
    </location>
</feature>
<dbReference type="NCBIfam" id="TIGR02365">
    <property type="entry name" value="dha_L_ycgS"/>
    <property type="match status" value="1"/>
</dbReference>
<evidence type="ECO:0000259" key="3">
    <source>
        <dbReference type="PROSITE" id="PS51480"/>
    </source>
</evidence>